<dbReference type="EMBL" id="MU005768">
    <property type="protein sequence ID" value="KAF2711048.1"/>
    <property type="molecule type" value="Genomic_DNA"/>
</dbReference>
<evidence type="ECO:0000256" key="2">
    <source>
        <dbReference type="ARBA" id="ARBA00004629"/>
    </source>
</evidence>
<keyword evidence="4" id="KW-0995">Kinetochore</keyword>
<dbReference type="InterPro" id="IPR009072">
    <property type="entry name" value="Histone-fold"/>
</dbReference>
<evidence type="ECO:0008006" key="10">
    <source>
        <dbReference type="Google" id="ProtNLM"/>
    </source>
</evidence>
<dbReference type="OrthoDB" id="2543597at2759"/>
<name>A0A6G1KDY8_9PLEO</name>
<dbReference type="SUPFAM" id="SSF47113">
    <property type="entry name" value="Histone-fold"/>
    <property type="match status" value="1"/>
</dbReference>
<keyword evidence="6" id="KW-0137">Centromere</keyword>
<keyword evidence="3" id="KW-0158">Chromosome</keyword>
<comment type="subcellular location">
    <subcellularLocation>
        <location evidence="2">Chromosome</location>
        <location evidence="2">Centromere</location>
        <location evidence="2">Kinetochore</location>
    </subcellularLocation>
    <subcellularLocation>
        <location evidence="1">Nucleus</location>
    </subcellularLocation>
</comment>
<dbReference type="GO" id="GO:0000776">
    <property type="term" value="C:kinetochore"/>
    <property type="evidence" value="ECO:0007669"/>
    <property type="project" value="UniProtKB-KW"/>
</dbReference>
<dbReference type="GO" id="GO:0000278">
    <property type="term" value="P:mitotic cell cycle"/>
    <property type="evidence" value="ECO:0007669"/>
    <property type="project" value="TreeGrafter"/>
</dbReference>
<evidence type="ECO:0000256" key="5">
    <source>
        <dbReference type="ARBA" id="ARBA00023242"/>
    </source>
</evidence>
<dbReference type="PANTHER" id="PTHR34832">
    <property type="entry name" value="CENTROMERE PROTEIN W"/>
    <property type="match status" value="1"/>
</dbReference>
<evidence type="ECO:0000313" key="8">
    <source>
        <dbReference type="EMBL" id="KAF2711048.1"/>
    </source>
</evidence>
<gene>
    <name evidence="8" type="ORF">K504DRAFT_404191</name>
</gene>
<dbReference type="GO" id="GO:0007059">
    <property type="term" value="P:chromosome segregation"/>
    <property type="evidence" value="ECO:0007669"/>
    <property type="project" value="TreeGrafter"/>
</dbReference>
<evidence type="ECO:0000256" key="6">
    <source>
        <dbReference type="ARBA" id="ARBA00023328"/>
    </source>
</evidence>
<keyword evidence="9" id="KW-1185">Reference proteome</keyword>
<dbReference type="GO" id="GO:0046982">
    <property type="term" value="F:protein heterodimerization activity"/>
    <property type="evidence" value="ECO:0007669"/>
    <property type="project" value="InterPro"/>
</dbReference>
<dbReference type="GO" id="GO:0005654">
    <property type="term" value="C:nucleoplasm"/>
    <property type="evidence" value="ECO:0007669"/>
    <property type="project" value="TreeGrafter"/>
</dbReference>
<dbReference type="GO" id="GO:0051382">
    <property type="term" value="P:kinetochore assembly"/>
    <property type="evidence" value="ECO:0007669"/>
    <property type="project" value="TreeGrafter"/>
</dbReference>
<dbReference type="AlphaFoldDB" id="A0A6G1KDY8"/>
<reference evidence="8" key="1">
    <citation type="journal article" date="2020" name="Stud. Mycol.">
        <title>101 Dothideomycetes genomes: a test case for predicting lifestyles and emergence of pathogens.</title>
        <authorList>
            <person name="Haridas S."/>
            <person name="Albert R."/>
            <person name="Binder M."/>
            <person name="Bloem J."/>
            <person name="Labutti K."/>
            <person name="Salamov A."/>
            <person name="Andreopoulos B."/>
            <person name="Baker S."/>
            <person name="Barry K."/>
            <person name="Bills G."/>
            <person name="Bluhm B."/>
            <person name="Cannon C."/>
            <person name="Castanera R."/>
            <person name="Culley D."/>
            <person name="Daum C."/>
            <person name="Ezra D."/>
            <person name="Gonzalez J."/>
            <person name="Henrissat B."/>
            <person name="Kuo A."/>
            <person name="Liang C."/>
            <person name="Lipzen A."/>
            <person name="Lutzoni F."/>
            <person name="Magnuson J."/>
            <person name="Mondo S."/>
            <person name="Nolan M."/>
            <person name="Ohm R."/>
            <person name="Pangilinan J."/>
            <person name="Park H.-J."/>
            <person name="Ramirez L."/>
            <person name="Alfaro M."/>
            <person name="Sun H."/>
            <person name="Tritt A."/>
            <person name="Yoshinaga Y."/>
            <person name="Zwiers L.-H."/>
            <person name="Turgeon B."/>
            <person name="Goodwin S."/>
            <person name="Spatafora J."/>
            <person name="Crous P."/>
            <person name="Grigoriev I."/>
        </authorList>
    </citation>
    <scope>NUCLEOTIDE SEQUENCE</scope>
    <source>
        <strain evidence="8">CBS 279.74</strain>
    </source>
</reference>
<keyword evidence="5" id="KW-0539">Nucleus</keyword>
<protein>
    <recommendedName>
        <fullName evidence="10">Transcription factor CBF/NF-Y/archaeal histone domain-containing protein</fullName>
    </recommendedName>
</protein>
<evidence type="ECO:0000256" key="4">
    <source>
        <dbReference type="ARBA" id="ARBA00022838"/>
    </source>
</evidence>
<evidence type="ECO:0000256" key="7">
    <source>
        <dbReference type="ARBA" id="ARBA00038432"/>
    </source>
</evidence>
<evidence type="ECO:0000256" key="3">
    <source>
        <dbReference type="ARBA" id="ARBA00022454"/>
    </source>
</evidence>
<proteinExistence type="inferred from homology"/>
<comment type="similarity">
    <text evidence="7">Belongs to the CENP-W/WIP1 family.</text>
</comment>
<dbReference type="FunFam" id="1.10.20.10:FF:000075">
    <property type="entry name" value="WGS project CABT00000000 data, contig 2.56"/>
    <property type="match status" value="1"/>
</dbReference>
<accession>A0A6G1KDY8</accession>
<dbReference type="PANTHER" id="PTHR34832:SF1">
    <property type="entry name" value="CENTROMERE PROTEIN W"/>
    <property type="match status" value="1"/>
</dbReference>
<dbReference type="CDD" id="cd13732">
    <property type="entry name" value="HFD_CENP-W"/>
    <property type="match status" value="1"/>
</dbReference>
<organism evidence="8 9">
    <name type="scientific">Pleomassaria siparia CBS 279.74</name>
    <dbReference type="NCBI Taxonomy" id="1314801"/>
    <lineage>
        <taxon>Eukaryota</taxon>
        <taxon>Fungi</taxon>
        <taxon>Dikarya</taxon>
        <taxon>Ascomycota</taxon>
        <taxon>Pezizomycotina</taxon>
        <taxon>Dothideomycetes</taxon>
        <taxon>Pleosporomycetidae</taxon>
        <taxon>Pleosporales</taxon>
        <taxon>Pleomassariaceae</taxon>
        <taxon>Pleomassaria</taxon>
    </lineage>
</organism>
<dbReference type="InterPro" id="IPR052484">
    <property type="entry name" value="CENP-W/WIP1"/>
</dbReference>
<evidence type="ECO:0000313" key="9">
    <source>
        <dbReference type="Proteomes" id="UP000799428"/>
    </source>
</evidence>
<sequence length="76" mass="8684">MPPTLYPRAQVKKTIKAHTGRPMSKNADIMIFLNYTLFLQELVREAAIRSKQAGDRGITAKSVRKVRNNVLRKFKA</sequence>
<dbReference type="Gene3D" id="1.10.20.10">
    <property type="entry name" value="Histone, subunit A"/>
    <property type="match status" value="1"/>
</dbReference>
<evidence type="ECO:0000256" key="1">
    <source>
        <dbReference type="ARBA" id="ARBA00004123"/>
    </source>
</evidence>
<dbReference type="Proteomes" id="UP000799428">
    <property type="component" value="Unassembled WGS sequence"/>
</dbReference>